<reference evidence="1 2" key="1">
    <citation type="journal article" date="2021" name="Plant Biotechnol. J.">
        <title>Multi-omics assisted identification of the key and species-specific regulatory components of drought-tolerant mechanisms in Gossypium stocksii.</title>
        <authorList>
            <person name="Yu D."/>
            <person name="Ke L."/>
            <person name="Zhang D."/>
            <person name="Wu Y."/>
            <person name="Sun Y."/>
            <person name="Mei J."/>
            <person name="Sun J."/>
            <person name="Sun Y."/>
        </authorList>
    </citation>
    <scope>NUCLEOTIDE SEQUENCE [LARGE SCALE GENOMIC DNA]</scope>
    <source>
        <strain evidence="2">cv. E1</strain>
        <tissue evidence="1">Leaf</tissue>
    </source>
</reference>
<dbReference type="EMBL" id="JAIQCV010000008">
    <property type="protein sequence ID" value="KAH1075503.1"/>
    <property type="molecule type" value="Genomic_DNA"/>
</dbReference>
<comment type="caution">
    <text evidence="1">The sequence shown here is derived from an EMBL/GenBank/DDBJ whole genome shotgun (WGS) entry which is preliminary data.</text>
</comment>
<keyword evidence="2" id="KW-1185">Reference proteome</keyword>
<name>A0A9D3VC59_9ROSI</name>
<dbReference type="AlphaFoldDB" id="A0A9D3VC59"/>
<proteinExistence type="predicted"/>
<dbReference type="Proteomes" id="UP000828251">
    <property type="component" value="Unassembled WGS sequence"/>
</dbReference>
<protein>
    <submittedName>
        <fullName evidence="1">Uncharacterized protein</fullName>
    </submittedName>
</protein>
<organism evidence="1 2">
    <name type="scientific">Gossypium stocksii</name>
    <dbReference type="NCBI Taxonomy" id="47602"/>
    <lineage>
        <taxon>Eukaryota</taxon>
        <taxon>Viridiplantae</taxon>
        <taxon>Streptophyta</taxon>
        <taxon>Embryophyta</taxon>
        <taxon>Tracheophyta</taxon>
        <taxon>Spermatophyta</taxon>
        <taxon>Magnoliopsida</taxon>
        <taxon>eudicotyledons</taxon>
        <taxon>Gunneridae</taxon>
        <taxon>Pentapetalae</taxon>
        <taxon>rosids</taxon>
        <taxon>malvids</taxon>
        <taxon>Malvales</taxon>
        <taxon>Malvaceae</taxon>
        <taxon>Malvoideae</taxon>
        <taxon>Gossypium</taxon>
    </lineage>
</organism>
<gene>
    <name evidence="1" type="ORF">J1N35_027831</name>
</gene>
<sequence length="66" mass="7618">MVGPASSEIDFRFKESVFCSVEIIYLCDFGIFSRLEVLRNDGRQYDPICKCTGYPICIPTQNKQFQ</sequence>
<evidence type="ECO:0000313" key="2">
    <source>
        <dbReference type="Proteomes" id="UP000828251"/>
    </source>
</evidence>
<feature type="non-terminal residue" evidence="1">
    <location>
        <position position="66"/>
    </location>
</feature>
<accession>A0A9D3VC59</accession>
<evidence type="ECO:0000313" key="1">
    <source>
        <dbReference type="EMBL" id="KAH1075503.1"/>
    </source>
</evidence>